<name>A0A7R9QNC6_9ACAR</name>
<proteinExistence type="predicted"/>
<dbReference type="AlphaFoldDB" id="A0A7R9QNC6"/>
<evidence type="ECO:0000256" key="1">
    <source>
        <dbReference type="SAM" id="Phobius"/>
    </source>
</evidence>
<dbReference type="InterPro" id="IPR009038">
    <property type="entry name" value="GOLD_dom"/>
</dbReference>
<dbReference type="EMBL" id="CAJPIZ010053234">
    <property type="protein sequence ID" value="CAG2123026.1"/>
    <property type="molecule type" value="Genomic_DNA"/>
</dbReference>
<dbReference type="EMBL" id="OC907809">
    <property type="protein sequence ID" value="CAD7650673.1"/>
    <property type="molecule type" value="Genomic_DNA"/>
</dbReference>
<keyword evidence="1" id="KW-0812">Transmembrane</keyword>
<feature type="domain" description="GOLD" evidence="2">
    <location>
        <begin position="9"/>
        <end position="77"/>
    </location>
</feature>
<organism evidence="3">
    <name type="scientific">Medioppia subpectinata</name>
    <dbReference type="NCBI Taxonomy" id="1979941"/>
    <lineage>
        <taxon>Eukaryota</taxon>
        <taxon>Metazoa</taxon>
        <taxon>Ecdysozoa</taxon>
        <taxon>Arthropoda</taxon>
        <taxon>Chelicerata</taxon>
        <taxon>Arachnida</taxon>
        <taxon>Acari</taxon>
        <taxon>Acariformes</taxon>
        <taxon>Sarcoptiformes</taxon>
        <taxon>Oribatida</taxon>
        <taxon>Brachypylina</taxon>
        <taxon>Oppioidea</taxon>
        <taxon>Oppiidae</taxon>
        <taxon>Medioppia</taxon>
    </lineage>
</organism>
<reference evidence="3" key="1">
    <citation type="submission" date="2020-11" db="EMBL/GenBank/DDBJ databases">
        <authorList>
            <person name="Tran Van P."/>
        </authorList>
    </citation>
    <scope>NUCLEOTIDE SEQUENCE</scope>
</reference>
<dbReference type="OrthoDB" id="10037706at2759"/>
<keyword evidence="1" id="KW-1133">Transmembrane helix</keyword>
<dbReference type="Pfam" id="PF01105">
    <property type="entry name" value="EMP24_GP25L"/>
    <property type="match status" value="1"/>
</dbReference>
<dbReference type="Proteomes" id="UP000759131">
    <property type="component" value="Unassembled WGS sequence"/>
</dbReference>
<evidence type="ECO:0000313" key="4">
    <source>
        <dbReference type="Proteomes" id="UP000759131"/>
    </source>
</evidence>
<keyword evidence="4" id="KW-1185">Reference proteome</keyword>
<gene>
    <name evidence="3" type="ORF">OSB1V03_LOCUS22971</name>
</gene>
<sequence length="90" mass="10114">ELTDAEVTVGNFTNSLRNVDNNIGQMIKSLDHSRRVNSADWYLVDGNNRYVQNWSVVQCIVIVISAVVQVLFVKKLFASKDTQFAGKPRA</sequence>
<protein>
    <recommendedName>
        <fullName evidence="2">GOLD domain-containing protein</fullName>
    </recommendedName>
</protein>
<keyword evidence="1" id="KW-0472">Membrane</keyword>
<accession>A0A7R9QNC6</accession>
<feature type="non-terminal residue" evidence="3">
    <location>
        <position position="90"/>
    </location>
</feature>
<feature type="transmembrane region" description="Helical" evidence="1">
    <location>
        <begin position="54"/>
        <end position="73"/>
    </location>
</feature>
<evidence type="ECO:0000259" key="2">
    <source>
        <dbReference type="Pfam" id="PF01105"/>
    </source>
</evidence>
<evidence type="ECO:0000313" key="3">
    <source>
        <dbReference type="EMBL" id="CAD7650673.1"/>
    </source>
</evidence>